<feature type="transmembrane region" description="Helical" evidence="1">
    <location>
        <begin position="22"/>
        <end position="39"/>
    </location>
</feature>
<organism evidence="2 3">
    <name type="scientific">Paenibacillus alvei</name>
    <name type="common">Bacillus alvei</name>
    <dbReference type="NCBI Taxonomy" id="44250"/>
    <lineage>
        <taxon>Bacteria</taxon>
        <taxon>Bacillati</taxon>
        <taxon>Bacillota</taxon>
        <taxon>Bacilli</taxon>
        <taxon>Bacillales</taxon>
        <taxon>Paenibacillaceae</taxon>
        <taxon>Paenibacillus</taxon>
    </lineage>
</organism>
<keyword evidence="1" id="KW-0472">Membrane</keyword>
<dbReference type="EMBL" id="LS992241">
    <property type="protein sequence ID" value="SYX83705.1"/>
    <property type="molecule type" value="Genomic_DNA"/>
</dbReference>
<name>A0A383R9B7_PAEAL</name>
<reference evidence="3" key="1">
    <citation type="submission" date="2018-08" db="EMBL/GenBank/DDBJ databases">
        <authorList>
            <person name="Chevrot R."/>
        </authorList>
    </citation>
    <scope>NUCLEOTIDE SEQUENCE [LARGE SCALE GENOMIC DNA]</scope>
</reference>
<keyword evidence="1" id="KW-0812">Transmembrane</keyword>
<gene>
    <name evidence="2" type="ORF">PBLR_12127</name>
</gene>
<keyword evidence="1" id="KW-1133">Transmembrane helix</keyword>
<proteinExistence type="predicted"/>
<dbReference type="Proteomes" id="UP000304148">
    <property type="component" value="Chromosome"/>
</dbReference>
<evidence type="ECO:0000313" key="3">
    <source>
        <dbReference type="Proteomes" id="UP000304148"/>
    </source>
</evidence>
<evidence type="ECO:0000313" key="2">
    <source>
        <dbReference type="EMBL" id="SYX83705.1"/>
    </source>
</evidence>
<accession>A0A383R9B7</accession>
<evidence type="ECO:0000256" key="1">
    <source>
        <dbReference type="SAM" id="Phobius"/>
    </source>
</evidence>
<protein>
    <submittedName>
        <fullName evidence="2">Uncharacterized protein</fullName>
    </submittedName>
</protein>
<dbReference type="AlphaFoldDB" id="A0A383R9B7"/>
<dbReference type="RefSeq" id="WP_172619466.1">
    <property type="nucleotide sequence ID" value="NZ_LS992241.1"/>
</dbReference>
<sequence length="55" mass="6240">MAHLIILIGLIGYIVFRSSTPYQYIFVVIMIVGLVMAFTGNRKKKGSDQVEQHDK</sequence>